<dbReference type="OrthoDB" id="5857267at2759"/>
<comment type="caution">
    <text evidence="2">The sequence shown here is derived from an EMBL/GenBank/DDBJ whole genome shotgun (WGS) entry which is preliminary data.</text>
</comment>
<feature type="transmembrane region" description="Helical" evidence="1">
    <location>
        <begin position="46"/>
        <end position="67"/>
    </location>
</feature>
<protein>
    <recommendedName>
        <fullName evidence="4">7TM GPCR serpentine receptor class x (Srx) domain-containing protein</fullName>
    </recommendedName>
</protein>
<feature type="transmembrane region" description="Helical" evidence="1">
    <location>
        <begin position="73"/>
        <end position="96"/>
    </location>
</feature>
<gene>
    <name evidence="2" type="ORF">L596_026409</name>
</gene>
<dbReference type="SUPFAM" id="SSF81321">
    <property type="entry name" value="Family A G protein-coupled receptor-like"/>
    <property type="match status" value="1"/>
</dbReference>
<dbReference type="Proteomes" id="UP000298663">
    <property type="component" value="Unassembled WGS sequence"/>
</dbReference>
<dbReference type="AlphaFoldDB" id="A0A4U5M1E5"/>
<evidence type="ECO:0000256" key="1">
    <source>
        <dbReference type="SAM" id="Phobius"/>
    </source>
</evidence>
<keyword evidence="1" id="KW-1133">Transmembrane helix</keyword>
<dbReference type="EMBL" id="AZBU02000010">
    <property type="protein sequence ID" value="TKR62452.1"/>
    <property type="molecule type" value="Genomic_DNA"/>
</dbReference>
<keyword evidence="1" id="KW-0812">Transmembrane</keyword>
<sequence length="128" mass="14367">MVVICSVVFLAIAFVFYLITVVVILRQRLLIKSESRSRVITGEIRLFVQGILDFLFAIAMELAFYYAPRTNAAMIAIEVAFILYNGFLNPIAYLVINKRIRNCLCMSIRLMKIGSLTGQVNVRSGTGP</sequence>
<keyword evidence="3" id="KW-1185">Reference proteome</keyword>
<feature type="transmembrane region" description="Helical" evidence="1">
    <location>
        <begin position="6"/>
        <end position="25"/>
    </location>
</feature>
<proteinExistence type="predicted"/>
<evidence type="ECO:0008006" key="4">
    <source>
        <dbReference type="Google" id="ProtNLM"/>
    </source>
</evidence>
<keyword evidence="1" id="KW-0472">Membrane</keyword>
<evidence type="ECO:0000313" key="2">
    <source>
        <dbReference type="EMBL" id="TKR62452.1"/>
    </source>
</evidence>
<evidence type="ECO:0000313" key="3">
    <source>
        <dbReference type="Proteomes" id="UP000298663"/>
    </source>
</evidence>
<reference evidence="2 3" key="1">
    <citation type="journal article" date="2015" name="Genome Biol.">
        <title>Comparative genomics of Steinernema reveals deeply conserved gene regulatory networks.</title>
        <authorList>
            <person name="Dillman A.R."/>
            <person name="Macchietto M."/>
            <person name="Porter C.F."/>
            <person name="Rogers A."/>
            <person name="Williams B."/>
            <person name="Antoshechkin I."/>
            <person name="Lee M.M."/>
            <person name="Goodwin Z."/>
            <person name="Lu X."/>
            <person name="Lewis E.E."/>
            <person name="Goodrich-Blair H."/>
            <person name="Stock S.P."/>
            <person name="Adams B.J."/>
            <person name="Sternberg P.W."/>
            <person name="Mortazavi A."/>
        </authorList>
    </citation>
    <scope>NUCLEOTIDE SEQUENCE [LARGE SCALE GENOMIC DNA]</scope>
    <source>
        <strain evidence="2 3">ALL</strain>
    </source>
</reference>
<name>A0A4U5M1E5_STECR</name>
<accession>A0A4U5M1E5</accession>
<reference evidence="2 3" key="2">
    <citation type="journal article" date="2019" name="G3 (Bethesda)">
        <title>Hybrid Assembly of the Genome of the Entomopathogenic Nematode Steinernema carpocapsae Identifies the X-Chromosome.</title>
        <authorList>
            <person name="Serra L."/>
            <person name="Macchietto M."/>
            <person name="Macias-Munoz A."/>
            <person name="McGill C.J."/>
            <person name="Rodriguez I.M."/>
            <person name="Rodriguez B."/>
            <person name="Murad R."/>
            <person name="Mortazavi A."/>
        </authorList>
    </citation>
    <scope>NUCLEOTIDE SEQUENCE [LARGE SCALE GENOMIC DNA]</scope>
    <source>
        <strain evidence="2 3">ALL</strain>
    </source>
</reference>
<organism evidence="2 3">
    <name type="scientific">Steinernema carpocapsae</name>
    <name type="common">Entomopathogenic nematode</name>
    <dbReference type="NCBI Taxonomy" id="34508"/>
    <lineage>
        <taxon>Eukaryota</taxon>
        <taxon>Metazoa</taxon>
        <taxon>Ecdysozoa</taxon>
        <taxon>Nematoda</taxon>
        <taxon>Chromadorea</taxon>
        <taxon>Rhabditida</taxon>
        <taxon>Tylenchina</taxon>
        <taxon>Panagrolaimomorpha</taxon>
        <taxon>Strongyloidoidea</taxon>
        <taxon>Steinernematidae</taxon>
        <taxon>Steinernema</taxon>
    </lineage>
</organism>